<sequence>MLVLLLLAASLYGGYQWWHDRSGAGMVDAGASPNGFVPVEMPTGAPRGAVLVLAPPNCPSEQAKRSEALVASLSRAGIPVRRGSSMAFDVVNPTREQREGVDRAVKVFQRGAPAVFVNGMAMSNPTPEQAIREYRRTKG</sequence>
<organism evidence="1 2">
    <name type="scientific">Lysobacter spongiicola DSM 21749</name>
    <dbReference type="NCBI Taxonomy" id="1122188"/>
    <lineage>
        <taxon>Bacteria</taxon>
        <taxon>Pseudomonadati</taxon>
        <taxon>Pseudomonadota</taxon>
        <taxon>Gammaproteobacteria</taxon>
        <taxon>Lysobacterales</taxon>
        <taxon>Lysobacteraceae</taxon>
        <taxon>Novilysobacter</taxon>
    </lineage>
</organism>
<proteinExistence type="predicted"/>
<evidence type="ECO:0000313" key="2">
    <source>
        <dbReference type="Proteomes" id="UP000190061"/>
    </source>
</evidence>
<dbReference type="OrthoDB" id="5974995at2"/>
<dbReference type="Proteomes" id="UP000190061">
    <property type="component" value="Unassembled WGS sequence"/>
</dbReference>
<protein>
    <submittedName>
        <fullName evidence="1">Uncharacterized protein</fullName>
    </submittedName>
</protein>
<dbReference type="RefSeq" id="WP_143814258.1">
    <property type="nucleotide sequence ID" value="NZ_FUXP01000007.1"/>
</dbReference>
<gene>
    <name evidence="1" type="ORF">SAMN02745674_02059</name>
</gene>
<dbReference type="AlphaFoldDB" id="A0A1T4R988"/>
<dbReference type="EMBL" id="FUXP01000007">
    <property type="protein sequence ID" value="SKA12582.1"/>
    <property type="molecule type" value="Genomic_DNA"/>
</dbReference>
<keyword evidence="2" id="KW-1185">Reference proteome</keyword>
<accession>A0A1T4R988</accession>
<evidence type="ECO:0000313" key="1">
    <source>
        <dbReference type="EMBL" id="SKA12582.1"/>
    </source>
</evidence>
<reference evidence="1 2" key="1">
    <citation type="submission" date="2017-02" db="EMBL/GenBank/DDBJ databases">
        <authorList>
            <person name="Peterson S.W."/>
        </authorList>
    </citation>
    <scope>NUCLEOTIDE SEQUENCE [LARGE SCALE GENOMIC DNA]</scope>
    <source>
        <strain evidence="1 2">DSM 21749</strain>
    </source>
</reference>
<name>A0A1T4R988_9GAMM</name>